<feature type="domain" description="HNH nuclease" evidence="1">
    <location>
        <begin position="46"/>
        <end position="106"/>
    </location>
</feature>
<evidence type="ECO:0000313" key="2">
    <source>
        <dbReference type="EMBL" id="KKB81027.1"/>
    </source>
</evidence>
<dbReference type="STRING" id="361041.VW35_02335"/>
<dbReference type="InterPro" id="IPR003615">
    <property type="entry name" value="HNH_nuc"/>
</dbReference>
<dbReference type="PATRIC" id="fig|361041.3.peg.3851"/>
<keyword evidence="3" id="KW-1185">Reference proteome</keyword>
<dbReference type="PANTHER" id="PTHR41286:SF1">
    <property type="entry name" value="HNH NUCLEASE YAJD-RELATED"/>
    <property type="match status" value="1"/>
</dbReference>
<dbReference type="GO" id="GO:0005829">
    <property type="term" value="C:cytosol"/>
    <property type="evidence" value="ECO:0007669"/>
    <property type="project" value="TreeGrafter"/>
</dbReference>
<gene>
    <name evidence="2" type="ORF">VW35_02335</name>
</gene>
<organism evidence="2 3">
    <name type="scientific">Devosia soli</name>
    <dbReference type="NCBI Taxonomy" id="361041"/>
    <lineage>
        <taxon>Bacteria</taxon>
        <taxon>Pseudomonadati</taxon>
        <taxon>Pseudomonadota</taxon>
        <taxon>Alphaproteobacteria</taxon>
        <taxon>Hyphomicrobiales</taxon>
        <taxon>Devosiaceae</taxon>
        <taxon>Devosia</taxon>
    </lineage>
</organism>
<dbReference type="SMART" id="SM00507">
    <property type="entry name" value="HNHc"/>
    <property type="match status" value="1"/>
</dbReference>
<proteinExistence type="predicted"/>
<dbReference type="OrthoDB" id="5292295at2"/>
<dbReference type="PANTHER" id="PTHR41286">
    <property type="entry name" value="HNH NUCLEASE YAJD-RELATED"/>
    <property type="match status" value="1"/>
</dbReference>
<comment type="caution">
    <text evidence="2">The sequence shown here is derived from an EMBL/GenBank/DDBJ whole genome shotgun (WGS) entry which is preliminary data.</text>
</comment>
<evidence type="ECO:0000313" key="3">
    <source>
        <dbReference type="Proteomes" id="UP000033514"/>
    </source>
</evidence>
<name>A0A0F5LHJ5_9HYPH</name>
<evidence type="ECO:0000259" key="1">
    <source>
        <dbReference type="SMART" id="SM00507"/>
    </source>
</evidence>
<accession>A0A0F5LHJ5</accession>
<protein>
    <recommendedName>
        <fullName evidence="1">HNH nuclease domain-containing protein</fullName>
    </recommendedName>
</protein>
<sequence length="117" mass="13641">MPKLTTLKPRLAKLPPRLSTPREIRDTRYSPDATVRGWYHSARWQKLRQAVLERDLYTCQHTGIILTGKAPAPTSPVVHHKVPHKGDEQLFWDINNLEAVSKEWHDSEAQREERRAQ</sequence>
<dbReference type="AlphaFoldDB" id="A0A0F5LHJ5"/>
<dbReference type="Proteomes" id="UP000033514">
    <property type="component" value="Unassembled WGS sequence"/>
</dbReference>
<dbReference type="EMBL" id="LAJG01000005">
    <property type="protein sequence ID" value="KKB81027.1"/>
    <property type="molecule type" value="Genomic_DNA"/>
</dbReference>
<reference evidence="2 3" key="1">
    <citation type="submission" date="2015-03" db="EMBL/GenBank/DDBJ databases">
        <authorList>
            <person name="Hassan Y.I."/>
            <person name="Lepp D."/>
            <person name="Zhou T."/>
        </authorList>
    </citation>
    <scope>NUCLEOTIDE SEQUENCE [LARGE SCALE GENOMIC DNA]</scope>
    <source>
        <strain evidence="2 3">GH2-10</strain>
    </source>
</reference>